<feature type="domain" description="Glycosyl hydrolase 109 C-terminal" evidence="7">
    <location>
        <begin position="142"/>
        <end position="300"/>
    </location>
</feature>
<evidence type="ECO:0000256" key="4">
    <source>
        <dbReference type="ARBA" id="ARBA00023027"/>
    </source>
</evidence>
<evidence type="ECO:0000256" key="5">
    <source>
        <dbReference type="ARBA" id="ARBA00023295"/>
    </source>
</evidence>
<dbReference type="InterPro" id="IPR036291">
    <property type="entry name" value="NAD(P)-bd_dom_sf"/>
</dbReference>
<dbReference type="EMBL" id="DXCF01000014">
    <property type="protein sequence ID" value="HIZ09355.1"/>
    <property type="molecule type" value="Genomic_DNA"/>
</dbReference>
<dbReference type="PANTHER" id="PTHR43818:SF1">
    <property type="entry name" value="GLYCOSYL HYDROLASE FAMILY 109 PROTEIN"/>
    <property type="match status" value="1"/>
</dbReference>
<accession>A0A9D2IHL0</accession>
<evidence type="ECO:0000313" key="9">
    <source>
        <dbReference type="Proteomes" id="UP000824025"/>
    </source>
</evidence>
<feature type="domain" description="Gfo/Idh/MocA-like oxidoreductase N-terminal" evidence="6">
    <location>
        <begin position="4"/>
        <end position="121"/>
    </location>
</feature>
<evidence type="ECO:0000259" key="7">
    <source>
        <dbReference type="Pfam" id="PF21252"/>
    </source>
</evidence>
<gene>
    <name evidence="8" type="ORF">H9726_02585</name>
</gene>
<reference evidence="8" key="2">
    <citation type="submission" date="2021-04" db="EMBL/GenBank/DDBJ databases">
        <authorList>
            <person name="Gilroy R."/>
        </authorList>
    </citation>
    <scope>NUCLEOTIDE SEQUENCE</scope>
    <source>
        <strain evidence="8">CHK192-19661</strain>
    </source>
</reference>
<sequence>MKKIRLGVIGLGCRGSTLLGTILATGDAQVTAVCDLYEDRIAAAEKKLTDKGEPAPKGYTDYRQLLAGKECDVVYIAASWEDHARIACDAMRAGKITALEVGGACDLSECWELVDTWEQTRTPFMFMENCCWGKFELLSTSLARQGKLGTVVHCHGAYGHDLRDEVLGGNVNRHYRLRNYLHRNCENYPTHELGPIAVLLGLNRGNRALKLNSVASKAEGLTDFSYTDKNPDPALRGARFAQGDIVQTVITCAGGETVSLRLDTTLPRFYSREFTVRGTKGMCMQDANLVLIDGQQNMHEFFDPDLTLKKYLGNAETYTDNIPPCWRGITAEEIEAGHGGMDFLMFKDFFRAVRAGGEMPLDVYDAALWMSVTPLSEASVAAGGAPVAVPDFTRGKWLLRPIKDVTELE</sequence>
<reference evidence="8" key="1">
    <citation type="journal article" date="2021" name="PeerJ">
        <title>Extensive microbial diversity within the chicken gut microbiome revealed by metagenomics and culture.</title>
        <authorList>
            <person name="Gilroy R."/>
            <person name="Ravi A."/>
            <person name="Getino M."/>
            <person name="Pursley I."/>
            <person name="Horton D.L."/>
            <person name="Alikhan N.F."/>
            <person name="Baker D."/>
            <person name="Gharbi K."/>
            <person name="Hall N."/>
            <person name="Watson M."/>
            <person name="Adriaenssens E.M."/>
            <person name="Foster-Nyarko E."/>
            <person name="Jarju S."/>
            <person name="Secka A."/>
            <person name="Antonio M."/>
            <person name="Oren A."/>
            <person name="Chaudhuri R.R."/>
            <person name="La Ragione R."/>
            <person name="Hildebrand F."/>
            <person name="Pallen M.J."/>
        </authorList>
    </citation>
    <scope>NUCLEOTIDE SEQUENCE</scope>
    <source>
        <strain evidence="8">CHK192-19661</strain>
    </source>
</reference>
<dbReference type="Pfam" id="PF21252">
    <property type="entry name" value="Glyco_hydro_109_C"/>
    <property type="match status" value="1"/>
</dbReference>
<dbReference type="PANTHER" id="PTHR43818">
    <property type="entry name" value="BCDNA.GH03377"/>
    <property type="match status" value="1"/>
</dbReference>
<comment type="cofactor">
    <cofactor evidence="1">
        <name>NAD(+)</name>
        <dbReference type="ChEBI" id="CHEBI:57540"/>
    </cofactor>
</comment>
<dbReference type="SUPFAM" id="SSF51735">
    <property type="entry name" value="NAD(P)-binding Rossmann-fold domains"/>
    <property type="match status" value="1"/>
</dbReference>
<evidence type="ECO:0000256" key="2">
    <source>
        <dbReference type="ARBA" id="ARBA00009329"/>
    </source>
</evidence>
<comment type="caution">
    <text evidence="8">The sequence shown here is derived from an EMBL/GenBank/DDBJ whole genome shotgun (WGS) entry which is preliminary data.</text>
</comment>
<evidence type="ECO:0000259" key="6">
    <source>
        <dbReference type="Pfam" id="PF01408"/>
    </source>
</evidence>
<evidence type="ECO:0000256" key="1">
    <source>
        <dbReference type="ARBA" id="ARBA00001911"/>
    </source>
</evidence>
<keyword evidence="4" id="KW-0520">NAD</keyword>
<protein>
    <submittedName>
        <fullName evidence="8">Gfo/Idh/MocA family oxidoreductase</fullName>
    </submittedName>
</protein>
<name>A0A9D2IHL0_9FIRM</name>
<organism evidence="8 9">
    <name type="scientific">Candidatus Borkfalkia avicola</name>
    <dbReference type="NCBI Taxonomy" id="2838503"/>
    <lineage>
        <taxon>Bacteria</taxon>
        <taxon>Bacillati</taxon>
        <taxon>Bacillota</taxon>
        <taxon>Clostridia</taxon>
        <taxon>Christensenellales</taxon>
        <taxon>Christensenellaceae</taxon>
        <taxon>Candidatus Borkfalkia</taxon>
    </lineage>
</organism>
<keyword evidence="3" id="KW-0378">Hydrolase</keyword>
<keyword evidence="5" id="KW-0326">Glycosidase</keyword>
<comment type="similarity">
    <text evidence="2">Belongs to the Gfo/Idh/MocA family. Glycosyl hydrolase 109 subfamily.</text>
</comment>
<dbReference type="Proteomes" id="UP000824025">
    <property type="component" value="Unassembled WGS sequence"/>
</dbReference>
<dbReference type="GO" id="GO:0016798">
    <property type="term" value="F:hydrolase activity, acting on glycosyl bonds"/>
    <property type="evidence" value="ECO:0007669"/>
    <property type="project" value="UniProtKB-KW"/>
</dbReference>
<evidence type="ECO:0000256" key="3">
    <source>
        <dbReference type="ARBA" id="ARBA00022801"/>
    </source>
</evidence>
<dbReference type="InterPro" id="IPR049303">
    <property type="entry name" value="Glyco_hydro_109_C"/>
</dbReference>
<dbReference type="Gene3D" id="3.30.360.10">
    <property type="entry name" value="Dihydrodipicolinate Reductase, domain 2"/>
    <property type="match status" value="1"/>
</dbReference>
<dbReference type="GO" id="GO:0000166">
    <property type="term" value="F:nucleotide binding"/>
    <property type="evidence" value="ECO:0007669"/>
    <property type="project" value="InterPro"/>
</dbReference>
<dbReference type="Pfam" id="PF01408">
    <property type="entry name" value="GFO_IDH_MocA"/>
    <property type="match status" value="1"/>
</dbReference>
<dbReference type="Gene3D" id="3.40.50.720">
    <property type="entry name" value="NAD(P)-binding Rossmann-like Domain"/>
    <property type="match status" value="1"/>
</dbReference>
<evidence type="ECO:0000313" key="8">
    <source>
        <dbReference type="EMBL" id="HIZ09355.1"/>
    </source>
</evidence>
<proteinExistence type="inferred from homology"/>
<dbReference type="InterPro" id="IPR000683">
    <property type="entry name" value="Gfo/Idh/MocA-like_OxRdtase_N"/>
</dbReference>
<dbReference type="AlphaFoldDB" id="A0A9D2IHL0"/>
<dbReference type="InterPro" id="IPR050463">
    <property type="entry name" value="Gfo/Idh/MocA_oxidrdct_glycsds"/>
</dbReference>